<sequence>MKSVHESLILTTTGGLFSKAEVPMLYVQIQEHRAQLERSLSRQLTFEEAVHSWYENIYTPIIEAIRANRNLSRAICGMSLDEVYFGISYLAEEDGYNDIPKAVNDYAERFQLGLVDTILALLHLRKAGRQAS</sequence>
<evidence type="ECO:0000313" key="2">
    <source>
        <dbReference type="Proteomes" id="UP000823633"/>
    </source>
</evidence>
<organism evidence="1 2">
    <name type="scientific">Candidatus Aphodenecus pullistercoris</name>
    <dbReference type="NCBI Taxonomy" id="2840669"/>
    <lineage>
        <taxon>Bacteria</taxon>
        <taxon>Pseudomonadati</taxon>
        <taxon>Spirochaetota</taxon>
        <taxon>Spirochaetia</taxon>
        <taxon>Spirochaetales</taxon>
        <taxon>Candidatus Aphodenecus</taxon>
    </lineage>
</organism>
<proteinExistence type="predicted"/>
<protein>
    <submittedName>
        <fullName evidence="1">Uncharacterized protein</fullName>
    </submittedName>
</protein>
<accession>A0A9D9E946</accession>
<dbReference type="AlphaFoldDB" id="A0A9D9E946"/>
<comment type="caution">
    <text evidence="1">The sequence shown here is derived from an EMBL/GenBank/DDBJ whole genome shotgun (WGS) entry which is preliminary data.</text>
</comment>
<reference evidence="1" key="1">
    <citation type="submission" date="2020-10" db="EMBL/GenBank/DDBJ databases">
        <authorList>
            <person name="Gilroy R."/>
        </authorList>
    </citation>
    <scope>NUCLEOTIDE SEQUENCE</scope>
    <source>
        <strain evidence="1">11167</strain>
    </source>
</reference>
<reference evidence="1" key="2">
    <citation type="journal article" date="2021" name="PeerJ">
        <title>Extensive microbial diversity within the chicken gut microbiome revealed by metagenomics and culture.</title>
        <authorList>
            <person name="Gilroy R."/>
            <person name="Ravi A."/>
            <person name="Getino M."/>
            <person name="Pursley I."/>
            <person name="Horton D.L."/>
            <person name="Alikhan N.F."/>
            <person name="Baker D."/>
            <person name="Gharbi K."/>
            <person name="Hall N."/>
            <person name="Watson M."/>
            <person name="Adriaenssens E.M."/>
            <person name="Foster-Nyarko E."/>
            <person name="Jarju S."/>
            <person name="Secka A."/>
            <person name="Antonio M."/>
            <person name="Oren A."/>
            <person name="Chaudhuri R.R."/>
            <person name="La Ragione R."/>
            <person name="Hildebrand F."/>
            <person name="Pallen M.J."/>
        </authorList>
    </citation>
    <scope>NUCLEOTIDE SEQUENCE</scope>
    <source>
        <strain evidence="1">11167</strain>
    </source>
</reference>
<name>A0A9D9E946_9SPIR</name>
<gene>
    <name evidence="1" type="ORF">IAC42_01935</name>
</gene>
<dbReference type="EMBL" id="JADIMU010000014">
    <property type="protein sequence ID" value="MBO8442510.1"/>
    <property type="molecule type" value="Genomic_DNA"/>
</dbReference>
<evidence type="ECO:0000313" key="1">
    <source>
        <dbReference type="EMBL" id="MBO8442510.1"/>
    </source>
</evidence>
<dbReference type="Proteomes" id="UP000823633">
    <property type="component" value="Unassembled WGS sequence"/>
</dbReference>